<dbReference type="InterPro" id="IPR001279">
    <property type="entry name" value="Metallo-B-lactamas"/>
</dbReference>
<feature type="domain" description="Metallo-beta-lactamase" evidence="1">
    <location>
        <begin position="135"/>
        <end position="336"/>
    </location>
</feature>
<keyword evidence="3" id="KW-1185">Reference proteome</keyword>
<gene>
    <name evidence="2" type="ORF">GCM10007304_39870</name>
</gene>
<accession>A0A917G4B1</accession>
<dbReference type="Gene3D" id="3.60.15.10">
    <property type="entry name" value="Ribonuclease Z/Hydroxyacylglutathione hydrolase-like"/>
    <property type="match status" value="1"/>
</dbReference>
<proteinExistence type="predicted"/>
<comment type="caution">
    <text evidence="2">The sequence shown here is derived from an EMBL/GenBank/DDBJ whole genome shotgun (WGS) entry which is preliminary data.</text>
</comment>
<sequence length="388" mass="42508">MRPSLPGSGALVAWAPKLDIVKPRNVVSTVLAAAGLTWLVRAAWGLPSAMGASRNRIQPYAAASPHYRNRRFGNSIPSSAASPDLKIFRDLLTQGRNGRPRRPIPLATPLAPAEAGDIAVTWFGHSSVLIEIDGRRVLTDPVWSNRVSPSALVGPARLHPVPVAAEALPLIDAILISHDHYDHLDRDTVRILLDTQTAPFVVPLGVGSHLRRWNVPEDRIVELDWDQATVVAGITLTCTEARHFSGRGLVRDTTQWASWSIAGPSHSAFFGGDTGYTPRFSTIGETYGPFDVTLLPVGAYNEQWRDIHMNPEEAVQAHVDLQSADAGHGIVIPVHWATFNLAFHPWSEPIERLIEAATTRGVHVTVPMPGQRVDVLRGSDRQPWWELN</sequence>
<dbReference type="EMBL" id="BMCU01000005">
    <property type="protein sequence ID" value="GGG22072.1"/>
    <property type="molecule type" value="Genomic_DNA"/>
</dbReference>
<reference evidence="2" key="2">
    <citation type="submission" date="2020-09" db="EMBL/GenBank/DDBJ databases">
        <authorList>
            <person name="Sun Q."/>
            <person name="Sedlacek I."/>
        </authorList>
    </citation>
    <scope>NUCLEOTIDE SEQUENCE</scope>
    <source>
        <strain evidence="2">CCM 7905</strain>
    </source>
</reference>
<name>A0A917G4B1_9NOCA</name>
<reference evidence="2" key="1">
    <citation type="journal article" date="2014" name="Int. J. Syst. Evol. Microbiol.">
        <title>Complete genome sequence of Corynebacterium casei LMG S-19264T (=DSM 44701T), isolated from a smear-ripened cheese.</title>
        <authorList>
            <consortium name="US DOE Joint Genome Institute (JGI-PGF)"/>
            <person name="Walter F."/>
            <person name="Albersmeier A."/>
            <person name="Kalinowski J."/>
            <person name="Ruckert C."/>
        </authorList>
    </citation>
    <scope>NUCLEOTIDE SEQUENCE</scope>
    <source>
        <strain evidence="2">CCM 7905</strain>
    </source>
</reference>
<organism evidence="2 3">
    <name type="scientific">Rhodococcoides trifolii</name>
    <dbReference type="NCBI Taxonomy" id="908250"/>
    <lineage>
        <taxon>Bacteria</taxon>
        <taxon>Bacillati</taxon>
        <taxon>Actinomycetota</taxon>
        <taxon>Actinomycetes</taxon>
        <taxon>Mycobacteriales</taxon>
        <taxon>Nocardiaceae</taxon>
        <taxon>Rhodococcoides</taxon>
    </lineage>
</organism>
<dbReference type="GO" id="GO:0005737">
    <property type="term" value="C:cytoplasm"/>
    <property type="evidence" value="ECO:0007669"/>
    <property type="project" value="TreeGrafter"/>
</dbReference>
<dbReference type="InterPro" id="IPR036866">
    <property type="entry name" value="RibonucZ/Hydroxyglut_hydro"/>
</dbReference>
<dbReference type="PANTHER" id="PTHR15032:SF4">
    <property type="entry name" value="N-ACYL-PHOSPHATIDYLETHANOLAMINE-HYDROLYZING PHOSPHOLIPASE D"/>
    <property type="match status" value="1"/>
</dbReference>
<evidence type="ECO:0000313" key="3">
    <source>
        <dbReference type="Proteomes" id="UP000654257"/>
    </source>
</evidence>
<protein>
    <recommendedName>
        <fullName evidence="1">Metallo-beta-lactamase domain-containing protein</fullName>
    </recommendedName>
</protein>
<dbReference type="AlphaFoldDB" id="A0A917G4B1"/>
<dbReference type="Pfam" id="PF12706">
    <property type="entry name" value="Lactamase_B_2"/>
    <property type="match status" value="1"/>
</dbReference>
<dbReference type="PANTHER" id="PTHR15032">
    <property type="entry name" value="N-ACYL-PHOSPHATIDYLETHANOLAMINE-HYDROLYZING PHOSPHOLIPASE D"/>
    <property type="match status" value="1"/>
</dbReference>
<dbReference type="Proteomes" id="UP000654257">
    <property type="component" value="Unassembled WGS sequence"/>
</dbReference>
<evidence type="ECO:0000313" key="2">
    <source>
        <dbReference type="EMBL" id="GGG22072.1"/>
    </source>
</evidence>
<evidence type="ECO:0000259" key="1">
    <source>
        <dbReference type="Pfam" id="PF12706"/>
    </source>
</evidence>
<dbReference type="SUPFAM" id="SSF56281">
    <property type="entry name" value="Metallo-hydrolase/oxidoreductase"/>
    <property type="match status" value="1"/>
</dbReference>